<feature type="region of interest" description="Disordered" evidence="1">
    <location>
        <begin position="30"/>
        <end position="101"/>
    </location>
</feature>
<keyword evidence="2" id="KW-0732">Signal</keyword>
<sequence length="101" mass="10484">MRRTQSKGLQFVKLTIVCCASLSLLSVPSEAKVPDHEPVSHHERRSLAPAGVPPSPAPAPVGATPASVSGQSKSILANLEQCQQAQSSSYPSGSTHTSLNP</sequence>
<comment type="caution">
    <text evidence="3">The sequence shown here is derived from an EMBL/GenBank/DDBJ whole genome shotgun (WGS) entry which is preliminary data.</text>
</comment>
<dbReference type="EMBL" id="VDEP01000004">
    <property type="protein sequence ID" value="KAA1138114.1"/>
    <property type="molecule type" value="Genomic_DNA"/>
</dbReference>
<feature type="compositionally biased region" description="Low complexity" evidence="1">
    <location>
        <begin position="87"/>
        <end position="101"/>
    </location>
</feature>
<feature type="compositionally biased region" description="Low complexity" evidence="1">
    <location>
        <begin position="60"/>
        <end position="69"/>
    </location>
</feature>
<evidence type="ECO:0000256" key="1">
    <source>
        <dbReference type="SAM" id="MobiDB-lite"/>
    </source>
</evidence>
<dbReference type="AlphaFoldDB" id="A0A5B0SNE1"/>
<name>A0A5B0SNE1_PUCGR</name>
<evidence type="ECO:0000313" key="3">
    <source>
        <dbReference type="EMBL" id="KAA1138114.1"/>
    </source>
</evidence>
<protein>
    <submittedName>
        <fullName evidence="3">Uncharacterized protein</fullName>
    </submittedName>
</protein>
<gene>
    <name evidence="3" type="ORF">PGTUg99_031412</name>
</gene>
<proteinExistence type="predicted"/>
<accession>A0A5B0SNE1</accession>
<organism evidence="3 4">
    <name type="scientific">Puccinia graminis f. sp. tritici</name>
    <dbReference type="NCBI Taxonomy" id="56615"/>
    <lineage>
        <taxon>Eukaryota</taxon>
        <taxon>Fungi</taxon>
        <taxon>Dikarya</taxon>
        <taxon>Basidiomycota</taxon>
        <taxon>Pucciniomycotina</taxon>
        <taxon>Pucciniomycetes</taxon>
        <taxon>Pucciniales</taxon>
        <taxon>Pucciniaceae</taxon>
        <taxon>Puccinia</taxon>
    </lineage>
</organism>
<feature type="signal peptide" evidence="2">
    <location>
        <begin position="1"/>
        <end position="31"/>
    </location>
</feature>
<evidence type="ECO:0000313" key="4">
    <source>
        <dbReference type="Proteomes" id="UP000325313"/>
    </source>
</evidence>
<dbReference type="Proteomes" id="UP000325313">
    <property type="component" value="Unassembled WGS sequence"/>
</dbReference>
<evidence type="ECO:0000256" key="2">
    <source>
        <dbReference type="SAM" id="SignalP"/>
    </source>
</evidence>
<feature type="chain" id="PRO_5022960685" evidence="2">
    <location>
        <begin position="32"/>
        <end position="101"/>
    </location>
</feature>
<feature type="compositionally biased region" description="Basic and acidic residues" evidence="1">
    <location>
        <begin position="32"/>
        <end position="41"/>
    </location>
</feature>
<reference evidence="3 4" key="1">
    <citation type="submission" date="2019-05" db="EMBL/GenBank/DDBJ databases">
        <title>Emergence of the Ug99 lineage of the wheat stem rust pathogen through somatic hybridization.</title>
        <authorList>
            <person name="Li F."/>
            <person name="Upadhyaya N.M."/>
            <person name="Sperschneider J."/>
            <person name="Matny O."/>
            <person name="Nguyen-Phuc H."/>
            <person name="Mago R."/>
            <person name="Raley C."/>
            <person name="Miller M.E."/>
            <person name="Silverstein K.A.T."/>
            <person name="Henningsen E."/>
            <person name="Hirsch C.D."/>
            <person name="Visser B."/>
            <person name="Pretorius Z.A."/>
            <person name="Steffenson B.J."/>
            <person name="Schwessinger B."/>
            <person name="Dodds P.N."/>
            <person name="Figueroa M."/>
        </authorList>
    </citation>
    <scope>NUCLEOTIDE SEQUENCE [LARGE SCALE GENOMIC DNA]</scope>
    <source>
        <strain evidence="3 4">Ug99</strain>
    </source>
</reference>
<feature type="compositionally biased region" description="Polar residues" evidence="1">
    <location>
        <begin position="70"/>
        <end position="86"/>
    </location>
</feature>